<keyword evidence="2" id="KW-0067">ATP-binding</keyword>
<dbReference type="InterPro" id="IPR050534">
    <property type="entry name" value="Coronavir_polyprotein_1ab"/>
</dbReference>
<dbReference type="CDD" id="cd18809">
    <property type="entry name" value="SF1_C_RecD"/>
    <property type="match status" value="1"/>
</dbReference>
<dbReference type="InterPro" id="IPR027785">
    <property type="entry name" value="UvrD-like_helicase_C"/>
</dbReference>
<sequence>MHASSQQILDHVRKLFRRHSLEPFSHGEYISSSASFSAFSALIEEEALVTLGERIYLAHNWYNESESAKCVGKMIQHGVHPFGDLKSHLANFEDTGGITLSENQRKAFLLLRESGVCVISGYPGTGKTLLISAFVHLFEKTGLHYVLLSPTGIAAKRLSQVTGKPAATIHRALGYGRDGTWEFHSGNRYTVDAVIVDETSMVDGSTFYHLVSALPSNTVLILVGDSAQLPSVGAGYVLNNLMSCTDVPHVSLTQIYRQEEASDIVSVAHSILAGDQVDTSFNKASDFIFFPYDQDDVIEEIQVLTMKMMDRKANFQVIAPMYDGDLGVNNLNRSLREVLNPRYTAGKASKLKHGACDLYEGDRVMVVKNDYDRMVFNGDVGKVQRISIRDDEVEVRVFDWFDQNSSVPRYIDKVFVFKVEEARHVLRVAYACTTHKVQGQEFDYILMPMTMRYGIMLYRNLLYTAITRAKKKVFVFGDPRAFAYAAGNDRETVRNSSLKELISEHARPDSVNSSPSRVGDGKENEHVEETAGDQAG</sequence>
<feature type="compositionally biased region" description="Basic and acidic residues" evidence="3">
    <location>
        <begin position="519"/>
        <end position="529"/>
    </location>
</feature>
<proteinExistence type="predicted"/>
<dbReference type="GO" id="GO:0017116">
    <property type="term" value="F:single-stranded DNA helicase activity"/>
    <property type="evidence" value="ECO:0007669"/>
    <property type="project" value="TreeGrafter"/>
</dbReference>
<evidence type="ECO:0000256" key="3">
    <source>
        <dbReference type="SAM" id="MobiDB-lite"/>
    </source>
</evidence>
<evidence type="ECO:0000259" key="4">
    <source>
        <dbReference type="Pfam" id="PF13538"/>
    </source>
</evidence>
<gene>
    <name evidence="6" type="ORF">LCGC14_2045210</name>
</gene>
<feature type="domain" description="UvrD-like helicase C-terminal" evidence="4">
    <location>
        <begin position="429"/>
        <end position="475"/>
    </location>
</feature>
<protein>
    <recommendedName>
        <fullName evidence="7">UvrD-like helicase C-terminal domain-containing protein</fullName>
    </recommendedName>
</protein>
<evidence type="ECO:0000256" key="1">
    <source>
        <dbReference type="ARBA" id="ARBA00022741"/>
    </source>
</evidence>
<evidence type="ECO:0000313" key="6">
    <source>
        <dbReference type="EMBL" id="KKL76406.1"/>
    </source>
</evidence>
<dbReference type="CDD" id="cd17933">
    <property type="entry name" value="DEXSc_RecD-like"/>
    <property type="match status" value="1"/>
</dbReference>
<evidence type="ECO:0008006" key="7">
    <source>
        <dbReference type="Google" id="ProtNLM"/>
    </source>
</evidence>
<dbReference type="PANTHER" id="PTHR43788">
    <property type="entry name" value="DNA2/NAM7 HELICASE FAMILY MEMBER"/>
    <property type="match status" value="1"/>
</dbReference>
<evidence type="ECO:0000259" key="5">
    <source>
        <dbReference type="Pfam" id="PF18335"/>
    </source>
</evidence>
<dbReference type="GO" id="GO:0006310">
    <property type="term" value="P:DNA recombination"/>
    <property type="evidence" value="ECO:0007669"/>
    <property type="project" value="TreeGrafter"/>
</dbReference>
<dbReference type="SUPFAM" id="SSF52540">
    <property type="entry name" value="P-loop containing nucleoside triphosphate hydrolases"/>
    <property type="match status" value="2"/>
</dbReference>
<dbReference type="Gene3D" id="3.40.50.300">
    <property type="entry name" value="P-loop containing nucleotide triphosphate hydrolases"/>
    <property type="match status" value="2"/>
</dbReference>
<dbReference type="Gene3D" id="2.30.30.940">
    <property type="match status" value="1"/>
</dbReference>
<name>A0A0F9FD97_9ZZZZ</name>
<feature type="region of interest" description="Disordered" evidence="3">
    <location>
        <begin position="501"/>
        <end position="536"/>
    </location>
</feature>
<dbReference type="AlphaFoldDB" id="A0A0F9FD97"/>
<dbReference type="Pfam" id="PF18335">
    <property type="entry name" value="SH3_13"/>
    <property type="match status" value="1"/>
</dbReference>
<dbReference type="GO" id="GO:0005524">
    <property type="term" value="F:ATP binding"/>
    <property type="evidence" value="ECO:0007669"/>
    <property type="project" value="UniProtKB-KW"/>
</dbReference>
<comment type="caution">
    <text evidence="6">The sequence shown here is derived from an EMBL/GenBank/DDBJ whole genome shotgun (WGS) entry which is preliminary data.</text>
</comment>
<dbReference type="GO" id="GO:0009338">
    <property type="term" value="C:exodeoxyribonuclease V complex"/>
    <property type="evidence" value="ECO:0007669"/>
    <property type="project" value="TreeGrafter"/>
</dbReference>
<dbReference type="Pfam" id="PF13538">
    <property type="entry name" value="UvrD_C_2"/>
    <property type="match status" value="1"/>
</dbReference>
<dbReference type="InterPro" id="IPR027417">
    <property type="entry name" value="P-loop_NTPase"/>
</dbReference>
<dbReference type="EMBL" id="LAZR01024058">
    <property type="protein sequence ID" value="KKL76406.1"/>
    <property type="molecule type" value="Genomic_DNA"/>
</dbReference>
<dbReference type="PANTHER" id="PTHR43788:SF6">
    <property type="entry name" value="DNA HELICASE B"/>
    <property type="match status" value="1"/>
</dbReference>
<organism evidence="6">
    <name type="scientific">marine sediment metagenome</name>
    <dbReference type="NCBI Taxonomy" id="412755"/>
    <lineage>
        <taxon>unclassified sequences</taxon>
        <taxon>metagenomes</taxon>
        <taxon>ecological metagenomes</taxon>
    </lineage>
</organism>
<dbReference type="InterPro" id="IPR041451">
    <property type="entry name" value="RecD2_SH13"/>
</dbReference>
<accession>A0A0F9FD97</accession>
<keyword evidence="1" id="KW-0547">Nucleotide-binding</keyword>
<feature type="domain" description="ATP-dependent RecD2 DNA helicase SH3" evidence="5">
    <location>
        <begin position="331"/>
        <end position="395"/>
    </location>
</feature>
<reference evidence="6" key="1">
    <citation type="journal article" date="2015" name="Nature">
        <title>Complex archaea that bridge the gap between prokaryotes and eukaryotes.</title>
        <authorList>
            <person name="Spang A."/>
            <person name="Saw J.H."/>
            <person name="Jorgensen S.L."/>
            <person name="Zaremba-Niedzwiedzka K."/>
            <person name="Martijn J."/>
            <person name="Lind A.E."/>
            <person name="van Eijk R."/>
            <person name="Schleper C."/>
            <person name="Guy L."/>
            <person name="Ettema T.J."/>
        </authorList>
    </citation>
    <scope>NUCLEOTIDE SEQUENCE</scope>
</reference>
<evidence type="ECO:0000256" key="2">
    <source>
        <dbReference type="ARBA" id="ARBA00022840"/>
    </source>
</evidence>
<dbReference type="Pfam" id="PF13604">
    <property type="entry name" value="AAA_30"/>
    <property type="match status" value="1"/>
</dbReference>